<dbReference type="Proteomes" id="UP001148629">
    <property type="component" value="Unassembled WGS sequence"/>
</dbReference>
<gene>
    <name evidence="1" type="ORF">NM208_g15772</name>
</gene>
<keyword evidence="2" id="KW-1185">Reference proteome</keyword>
<protein>
    <submittedName>
        <fullName evidence="1">Uncharacterized protein</fullName>
    </submittedName>
</protein>
<reference evidence="1" key="1">
    <citation type="submission" date="2022-08" db="EMBL/GenBank/DDBJ databases">
        <title>Genome Sequence of Fusarium decemcellulare.</title>
        <authorList>
            <person name="Buettner E."/>
        </authorList>
    </citation>
    <scope>NUCLEOTIDE SEQUENCE</scope>
    <source>
        <strain evidence="1">Babe19</strain>
    </source>
</reference>
<organism evidence="1 2">
    <name type="scientific">Fusarium decemcellulare</name>
    <dbReference type="NCBI Taxonomy" id="57161"/>
    <lineage>
        <taxon>Eukaryota</taxon>
        <taxon>Fungi</taxon>
        <taxon>Dikarya</taxon>
        <taxon>Ascomycota</taxon>
        <taxon>Pezizomycotina</taxon>
        <taxon>Sordariomycetes</taxon>
        <taxon>Hypocreomycetidae</taxon>
        <taxon>Hypocreales</taxon>
        <taxon>Nectriaceae</taxon>
        <taxon>Fusarium</taxon>
        <taxon>Fusarium decemcellulare species complex</taxon>
    </lineage>
</organism>
<sequence length="143" mass="14945">MAPSTRQANNLDGLDNTSMRAPSQLASFGLTNQGRQCRGKAGQDIGGSSRACPSNRATGIWHGISCHVMRPGRGSGSDERAQSTIALPGELTAAVAVPVHVKQGHCNSRDSILSPDSSNVSAVVVFRLALSLRICDYLVAPGF</sequence>
<name>A0ACC1REQ4_9HYPO</name>
<dbReference type="EMBL" id="JANRMS010004444">
    <property type="protein sequence ID" value="KAJ3508782.1"/>
    <property type="molecule type" value="Genomic_DNA"/>
</dbReference>
<proteinExistence type="predicted"/>
<accession>A0ACC1REQ4</accession>
<evidence type="ECO:0000313" key="2">
    <source>
        <dbReference type="Proteomes" id="UP001148629"/>
    </source>
</evidence>
<comment type="caution">
    <text evidence="1">The sequence shown here is derived from an EMBL/GenBank/DDBJ whole genome shotgun (WGS) entry which is preliminary data.</text>
</comment>
<evidence type="ECO:0000313" key="1">
    <source>
        <dbReference type="EMBL" id="KAJ3508782.1"/>
    </source>
</evidence>